<comment type="catalytic activity">
    <reaction evidence="11">
        <text>L-threonine + hydrogencarbonate + ATP = L-threonylcarbamoyladenylate + diphosphate + H2O</text>
        <dbReference type="Rhea" id="RHEA:36407"/>
        <dbReference type="ChEBI" id="CHEBI:15377"/>
        <dbReference type="ChEBI" id="CHEBI:17544"/>
        <dbReference type="ChEBI" id="CHEBI:30616"/>
        <dbReference type="ChEBI" id="CHEBI:33019"/>
        <dbReference type="ChEBI" id="CHEBI:57926"/>
        <dbReference type="ChEBI" id="CHEBI:73682"/>
        <dbReference type="EC" id="2.7.7.87"/>
    </reaction>
</comment>
<dbReference type="PANTHER" id="PTHR17490">
    <property type="entry name" value="SUA5"/>
    <property type="match status" value="1"/>
</dbReference>
<name>A0A2D6YLJ6_9DELT</name>
<evidence type="ECO:0000256" key="7">
    <source>
        <dbReference type="ARBA" id="ARBA00022695"/>
    </source>
</evidence>
<evidence type="ECO:0000256" key="5">
    <source>
        <dbReference type="ARBA" id="ARBA00022679"/>
    </source>
</evidence>
<evidence type="ECO:0000256" key="8">
    <source>
        <dbReference type="ARBA" id="ARBA00022741"/>
    </source>
</evidence>
<evidence type="ECO:0000256" key="2">
    <source>
        <dbReference type="ARBA" id="ARBA00007663"/>
    </source>
</evidence>
<dbReference type="SUPFAM" id="SSF55821">
    <property type="entry name" value="YrdC/RibB"/>
    <property type="match status" value="1"/>
</dbReference>
<gene>
    <name evidence="13" type="ORF">CMN54_11605</name>
</gene>
<evidence type="ECO:0000256" key="11">
    <source>
        <dbReference type="ARBA" id="ARBA00048366"/>
    </source>
</evidence>
<dbReference type="InterPro" id="IPR006070">
    <property type="entry name" value="Sua5-like_dom"/>
</dbReference>
<accession>A0A2D6YLJ6</accession>
<dbReference type="PROSITE" id="PS51163">
    <property type="entry name" value="YRDC"/>
    <property type="match status" value="1"/>
</dbReference>
<dbReference type="GO" id="GO:0003725">
    <property type="term" value="F:double-stranded RNA binding"/>
    <property type="evidence" value="ECO:0007669"/>
    <property type="project" value="InterPro"/>
</dbReference>
<organism evidence="13 14">
    <name type="scientific">SAR324 cluster bacterium</name>
    <dbReference type="NCBI Taxonomy" id="2024889"/>
    <lineage>
        <taxon>Bacteria</taxon>
        <taxon>Deltaproteobacteria</taxon>
        <taxon>SAR324 cluster</taxon>
    </lineage>
</organism>
<comment type="caution">
    <text evidence="13">The sequence shown here is derived from an EMBL/GenBank/DDBJ whole genome shotgun (WGS) entry which is preliminary data.</text>
</comment>
<keyword evidence="5" id="KW-0808">Transferase</keyword>
<dbReference type="Proteomes" id="UP000226525">
    <property type="component" value="Unassembled WGS sequence"/>
</dbReference>
<dbReference type="EC" id="2.7.7.87" evidence="3"/>
<dbReference type="GO" id="GO:0006450">
    <property type="term" value="P:regulation of translational fidelity"/>
    <property type="evidence" value="ECO:0007669"/>
    <property type="project" value="TreeGrafter"/>
</dbReference>
<evidence type="ECO:0000256" key="6">
    <source>
        <dbReference type="ARBA" id="ARBA00022694"/>
    </source>
</evidence>
<keyword evidence="8" id="KW-0547">Nucleotide-binding</keyword>
<dbReference type="EMBL" id="NZEX01000131">
    <property type="protein sequence ID" value="MAH64066.1"/>
    <property type="molecule type" value="Genomic_DNA"/>
</dbReference>
<evidence type="ECO:0000256" key="9">
    <source>
        <dbReference type="ARBA" id="ARBA00022840"/>
    </source>
</evidence>
<protein>
    <recommendedName>
        <fullName evidence="10">L-threonylcarbamoyladenylate synthase</fullName>
        <ecNumber evidence="3">2.7.7.87</ecNumber>
    </recommendedName>
    <alternativeName>
        <fullName evidence="10">L-threonylcarbamoyladenylate synthase</fullName>
    </alternativeName>
</protein>
<reference evidence="14" key="1">
    <citation type="submission" date="2017-09" db="EMBL/GenBank/DDBJ databases">
        <title>The Reconstruction of 2,631 Draft Metagenome-Assembled Genomes from the Global Oceans.</title>
        <authorList>
            <person name="Tully B.J."/>
            <person name="Graham E.D."/>
            <person name="Heidelberg J.F."/>
        </authorList>
    </citation>
    <scope>NUCLEOTIDE SEQUENCE [LARGE SCALE GENOMIC DNA]</scope>
</reference>
<dbReference type="Gene3D" id="3.90.870.10">
    <property type="entry name" value="DHBP synthase"/>
    <property type="match status" value="1"/>
</dbReference>
<dbReference type="AlphaFoldDB" id="A0A2D6YLJ6"/>
<dbReference type="GO" id="GO:0005737">
    <property type="term" value="C:cytoplasm"/>
    <property type="evidence" value="ECO:0007669"/>
    <property type="project" value="UniProtKB-SubCell"/>
</dbReference>
<keyword evidence="9" id="KW-0067">ATP-binding</keyword>
<dbReference type="InterPro" id="IPR017945">
    <property type="entry name" value="DHBP_synth_RibB-like_a/b_dom"/>
</dbReference>
<feature type="domain" description="YrdC-like" evidence="12">
    <location>
        <begin position="9"/>
        <end position="193"/>
    </location>
</feature>
<evidence type="ECO:0000256" key="3">
    <source>
        <dbReference type="ARBA" id="ARBA00012584"/>
    </source>
</evidence>
<sequence>MNAKLPLNFEKAQTWKQLVMEGAIGVFPTESFYGLGGNALDESAVERVFSCKQRHVEKSLLILIKRDWLLDFAVVTEKVDVLLDEFWPGALTVVMPANKGLPDFLRGPGDTIAVRHSPSKFVDELLGIMNKPLIGTSANLSGHPNCRTVDEASKQLGPLVEFWLDGGLTKGGLPSTIVDAVEPDFKIIRKGEIPSKAILPFL</sequence>
<keyword evidence="7" id="KW-0548">Nucleotidyltransferase</keyword>
<dbReference type="GO" id="GO:0008033">
    <property type="term" value="P:tRNA processing"/>
    <property type="evidence" value="ECO:0007669"/>
    <property type="project" value="UniProtKB-KW"/>
</dbReference>
<dbReference type="InterPro" id="IPR050156">
    <property type="entry name" value="TC-AMP_synthase_SUA5"/>
</dbReference>
<dbReference type="NCBIfam" id="TIGR00057">
    <property type="entry name" value="L-threonylcarbamoyladenylate synthase"/>
    <property type="match status" value="1"/>
</dbReference>
<dbReference type="GO" id="GO:0005524">
    <property type="term" value="F:ATP binding"/>
    <property type="evidence" value="ECO:0007669"/>
    <property type="project" value="UniProtKB-KW"/>
</dbReference>
<dbReference type="GO" id="GO:0061710">
    <property type="term" value="F:L-threonylcarbamoyladenylate synthase"/>
    <property type="evidence" value="ECO:0007669"/>
    <property type="project" value="UniProtKB-EC"/>
</dbReference>
<evidence type="ECO:0000256" key="1">
    <source>
        <dbReference type="ARBA" id="ARBA00004496"/>
    </source>
</evidence>
<keyword evidence="6" id="KW-0819">tRNA processing</keyword>
<comment type="similarity">
    <text evidence="2">Belongs to the SUA5 family.</text>
</comment>
<evidence type="ECO:0000256" key="4">
    <source>
        <dbReference type="ARBA" id="ARBA00022490"/>
    </source>
</evidence>
<evidence type="ECO:0000256" key="10">
    <source>
        <dbReference type="ARBA" id="ARBA00029774"/>
    </source>
</evidence>
<dbReference type="PANTHER" id="PTHR17490:SF16">
    <property type="entry name" value="THREONYLCARBAMOYL-AMP SYNTHASE"/>
    <property type="match status" value="1"/>
</dbReference>
<evidence type="ECO:0000313" key="14">
    <source>
        <dbReference type="Proteomes" id="UP000226525"/>
    </source>
</evidence>
<evidence type="ECO:0000313" key="13">
    <source>
        <dbReference type="EMBL" id="MAH64066.1"/>
    </source>
</evidence>
<evidence type="ECO:0000259" key="12">
    <source>
        <dbReference type="PROSITE" id="PS51163"/>
    </source>
</evidence>
<dbReference type="Pfam" id="PF01300">
    <property type="entry name" value="Sua5_yciO_yrdC"/>
    <property type="match status" value="1"/>
</dbReference>
<proteinExistence type="inferred from homology"/>
<comment type="subcellular location">
    <subcellularLocation>
        <location evidence="1">Cytoplasm</location>
    </subcellularLocation>
</comment>
<dbReference type="GO" id="GO:0000049">
    <property type="term" value="F:tRNA binding"/>
    <property type="evidence" value="ECO:0007669"/>
    <property type="project" value="TreeGrafter"/>
</dbReference>
<keyword evidence="4" id="KW-0963">Cytoplasm</keyword>